<protein>
    <submittedName>
        <fullName evidence="1">Uncharacterized protein</fullName>
    </submittedName>
</protein>
<proteinExistence type="predicted"/>
<gene>
    <name evidence="1" type="ORF">H8L32_08340</name>
</gene>
<dbReference type="Proteomes" id="UP000650424">
    <property type="component" value="Unassembled WGS sequence"/>
</dbReference>
<reference evidence="1 2" key="1">
    <citation type="submission" date="2020-08" db="EMBL/GenBank/DDBJ databases">
        <title>Novel species isolated from subtropical streams in China.</title>
        <authorList>
            <person name="Lu H."/>
        </authorList>
    </citation>
    <scope>NUCLEOTIDE SEQUENCE [LARGE SCALE GENOMIC DNA]</scope>
    <source>
        <strain evidence="1 2">CY18W</strain>
    </source>
</reference>
<dbReference type="RefSeq" id="WP_186946689.1">
    <property type="nucleotide sequence ID" value="NZ_JACOGF010000003.1"/>
</dbReference>
<keyword evidence="2" id="KW-1185">Reference proteome</keyword>
<dbReference type="EMBL" id="JACOGF010000003">
    <property type="protein sequence ID" value="MBC3917478.1"/>
    <property type="molecule type" value="Genomic_DNA"/>
</dbReference>
<sequence>MQKICDIYLLEDISGSSGLLKQLKIFEPKLLFEEDQFYCGFLGLNVNRIVGVAIVTHLRNNRIKSVNVPVEYRDKNLMSEAEAEAVAREHAGNRDVAVRSMARKEVVTNPMYWCFQLEAPGSATAMEGGGIVTVDRLDGHIWQIGETEEYMYDYNNVL</sequence>
<name>A0ABR6ZNN6_9BURK</name>
<accession>A0ABR6ZNN6</accession>
<organism evidence="1 2">
    <name type="scientific">Undibacterium hunanense</name>
    <dbReference type="NCBI Taxonomy" id="2762292"/>
    <lineage>
        <taxon>Bacteria</taxon>
        <taxon>Pseudomonadati</taxon>
        <taxon>Pseudomonadota</taxon>
        <taxon>Betaproteobacteria</taxon>
        <taxon>Burkholderiales</taxon>
        <taxon>Oxalobacteraceae</taxon>
        <taxon>Undibacterium</taxon>
    </lineage>
</organism>
<comment type="caution">
    <text evidence="1">The sequence shown here is derived from an EMBL/GenBank/DDBJ whole genome shotgun (WGS) entry which is preliminary data.</text>
</comment>
<evidence type="ECO:0000313" key="1">
    <source>
        <dbReference type="EMBL" id="MBC3917478.1"/>
    </source>
</evidence>
<evidence type="ECO:0000313" key="2">
    <source>
        <dbReference type="Proteomes" id="UP000650424"/>
    </source>
</evidence>